<gene>
    <name evidence="5" type="ORF">DFJ64_1659</name>
</gene>
<dbReference type="InterPro" id="IPR005107">
    <property type="entry name" value="CO_DH_flav_C"/>
</dbReference>
<dbReference type="Proteomes" id="UP000256485">
    <property type="component" value="Unassembled WGS sequence"/>
</dbReference>
<keyword evidence="2" id="KW-0274">FAD</keyword>
<sequence>MIPSPFDYLRPRTVEETVQYLDEAGEDAALLAGGQSLVPALRCRDAVPAVVVDLSEVEELRGIRVEDDQIVVGAMTTLRRLATDPIIAEHAPLLATAARLAGDRRTRTMATLGGSLALADPAADLPTAAVALDATLLLAGPEGRRTTSARSFFVEPYTTALGLADVLVEMRFPTRFGWGAHYTKVCRTTPGWAVVGVAALLRQEDGVVTDARVVFTNMGPVPVRSRPAEEALLGARLTDAIVGAAADAGADESEPVDDAAATAPYRRQLARTLTRRAVRAAAGR</sequence>
<comment type="caution">
    <text evidence="5">The sequence shown here is derived from an EMBL/GenBank/DDBJ whole genome shotgun (WGS) entry which is preliminary data.</text>
</comment>
<evidence type="ECO:0000313" key="5">
    <source>
        <dbReference type="EMBL" id="REF36253.1"/>
    </source>
</evidence>
<evidence type="ECO:0000256" key="2">
    <source>
        <dbReference type="ARBA" id="ARBA00022827"/>
    </source>
</evidence>
<dbReference type="RefSeq" id="WP_115849918.1">
    <property type="nucleotide sequence ID" value="NZ_QTUC01000001.1"/>
</dbReference>
<dbReference type="InterPro" id="IPR002346">
    <property type="entry name" value="Mopterin_DH_FAD-bd"/>
</dbReference>
<dbReference type="GO" id="GO:0016491">
    <property type="term" value="F:oxidoreductase activity"/>
    <property type="evidence" value="ECO:0007669"/>
    <property type="project" value="UniProtKB-KW"/>
</dbReference>
<dbReference type="SMART" id="SM01092">
    <property type="entry name" value="CO_deh_flav_C"/>
    <property type="match status" value="1"/>
</dbReference>
<dbReference type="AlphaFoldDB" id="A0A3D9V6B9"/>
<accession>A0A3D9V6B9</accession>
<feature type="domain" description="FAD-binding PCMH-type" evidence="4">
    <location>
        <begin position="1"/>
        <end position="177"/>
    </location>
</feature>
<dbReference type="GO" id="GO:0071949">
    <property type="term" value="F:FAD binding"/>
    <property type="evidence" value="ECO:0007669"/>
    <property type="project" value="InterPro"/>
</dbReference>
<keyword evidence="3" id="KW-0560">Oxidoreductase</keyword>
<dbReference type="Gene3D" id="3.30.465.10">
    <property type="match status" value="1"/>
</dbReference>
<name>A0A3D9V6B9_THECX</name>
<dbReference type="InterPro" id="IPR016169">
    <property type="entry name" value="FAD-bd_PCMH_sub2"/>
</dbReference>
<dbReference type="Pfam" id="PF03450">
    <property type="entry name" value="CO_deh_flav_C"/>
    <property type="match status" value="1"/>
</dbReference>
<protein>
    <submittedName>
        <fullName evidence="5">Carbon-monoxide dehydrogenase medium subunit</fullName>
    </submittedName>
</protein>
<dbReference type="Gene3D" id="3.30.390.50">
    <property type="entry name" value="CO dehydrogenase flavoprotein, C-terminal domain"/>
    <property type="match status" value="1"/>
</dbReference>
<dbReference type="InterPro" id="IPR051312">
    <property type="entry name" value="Diverse_Substr_Oxidored"/>
</dbReference>
<dbReference type="InterPro" id="IPR016166">
    <property type="entry name" value="FAD-bd_PCMH"/>
</dbReference>
<dbReference type="SUPFAM" id="SSF56176">
    <property type="entry name" value="FAD-binding/transporter-associated domain-like"/>
    <property type="match status" value="1"/>
</dbReference>
<keyword evidence="6" id="KW-1185">Reference proteome</keyword>
<dbReference type="PROSITE" id="PS51387">
    <property type="entry name" value="FAD_PCMH"/>
    <property type="match status" value="1"/>
</dbReference>
<dbReference type="EMBL" id="QTUC01000001">
    <property type="protein sequence ID" value="REF36253.1"/>
    <property type="molecule type" value="Genomic_DNA"/>
</dbReference>
<dbReference type="Gene3D" id="3.30.43.10">
    <property type="entry name" value="Uridine Diphospho-n-acetylenolpyruvylglucosamine Reductase, domain 2"/>
    <property type="match status" value="1"/>
</dbReference>
<dbReference type="InterPro" id="IPR036683">
    <property type="entry name" value="CO_DH_flav_C_dom_sf"/>
</dbReference>
<dbReference type="SUPFAM" id="SSF55447">
    <property type="entry name" value="CO dehydrogenase flavoprotein C-terminal domain-like"/>
    <property type="match status" value="1"/>
</dbReference>
<evidence type="ECO:0000259" key="4">
    <source>
        <dbReference type="PROSITE" id="PS51387"/>
    </source>
</evidence>
<dbReference type="Pfam" id="PF00941">
    <property type="entry name" value="FAD_binding_5"/>
    <property type="match status" value="1"/>
</dbReference>
<proteinExistence type="predicted"/>
<reference evidence="5 6" key="1">
    <citation type="submission" date="2018-08" db="EMBL/GenBank/DDBJ databases">
        <title>Sequencing the genomes of 1000 actinobacteria strains.</title>
        <authorList>
            <person name="Klenk H.-P."/>
        </authorList>
    </citation>
    <scope>NUCLEOTIDE SEQUENCE [LARGE SCALE GENOMIC DNA]</scope>
    <source>
        <strain evidence="5 6">DSM 22891</strain>
    </source>
</reference>
<evidence type="ECO:0000313" key="6">
    <source>
        <dbReference type="Proteomes" id="UP000256485"/>
    </source>
</evidence>
<dbReference type="PANTHER" id="PTHR42659:SF2">
    <property type="entry name" value="XANTHINE DEHYDROGENASE SUBUNIT C-RELATED"/>
    <property type="match status" value="1"/>
</dbReference>
<dbReference type="InterPro" id="IPR036318">
    <property type="entry name" value="FAD-bd_PCMH-like_sf"/>
</dbReference>
<keyword evidence="1" id="KW-0285">Flavoprotein</keyword>
<organism evidence="5 6">
    <name type="scientific">Thermasporomyces composti</name>
    <dbReference type="NCBI Taxonomy" id="696763"/>
    <lineage>
        <taxon>Bacteria</taxon>
        <taxon>Bacillati</taxon>
        <taxon>Actinomycetota</taxon>
        <taxon>Actinomycetes</taxon>
        <taxon>Propionibacteriales</taxon>
        <taxon>Nocardioidaceae</taxon>
        <taxon>Thermasporomyces</taxon>
    </lineage>
</organism>
<evidence type="ECO:0000256" key="1">
    <source>
        <dbReference type="ARBA" id="ARBA00022630"/>
    </source>
</evidence>
<dbReference type="OrthoDB" id="9793944at2"/>
<evidence type="ECO:0000256" key="3">
    <source>
        <dbReference type="ARBA" id="ARBA00023002"/>
    </source>
</evidence>
<dbReference type="PANTHER" id="PTHR42659">
    <property type="entry name" value="XANTHINE DEHYDROGENASE SUBUNIT C-RELATED"/>
    <property type="match status" value="1"/>
</dbReference>
<dbReference type="InterPro" id="IPR016167">
    <property type="entry name" value="FAD-bd_PCMH_sub1"/>
</dbReference>